<evidence type="ECO:0000256" key="2">
    <source>
        <dbReference type="ARBA" id="ARBA00022692"/>
    </source>
</evidence>
<comment type="similarity">
    <text evidence="5">Belongs to the binding-protein-dependent transport system permease family.</text>
</comment>
<evidence type="ECO:0000256" key="5">
    <source>
        <dbReference type="RuleBase" id="RU363032"/>
    </source>
</evidence>
<feature type="transmembrane region" description="Helical" evidence="5">
    <location>
        <begin position="200"/>
        <end position="222"/>
    </location>
</feature>
<feature type="transmembrane region" description="Helical" evidence="5">
    <location>
        <begin position="255"/>
        <end position="275"/>
    </location>
</feature>
<dbReference type="SUPFAM" id="SSF161098">
    <property type="entry name" value="MetI-like"/>
    <property type="match status" value="2"/>
</dbReference>
<feature type="domain" description="ABC transmembrane type-1" evidence="6">
    <location>
        <begin position="357"/>
        <end position="551"/>
    </location>
</feature>
<dbReference type="GO" id="GO:0055085">
    <property type="term" value="P:transmembrane transport"/>
    <property type="evidence" value="ECO:0007669"/>
    <property type="project" value="InterPro"/>
</dbReference>
<dbReference type="PROSITE" id="PS50928">
    <property type="entry name" value="ABC_TM1"/>
    <property type="match status" value="2"/>
</dbReference>
<organism evidence="7 8">
    <name type="scientific">Candidatus Sediminicultor quintus</name>
    <dbReference type="NCBI Taxonomy" id="1797291"/>
    <lineage>
        <taxon>Bacteria</taxon>
        <taxon>Pseudomonadati</taxon>
        <taxon>Atribacterota</taxon>
        <taxon>Candidatus Phoenicimicrobiia</taxon>
        <taxon>Candidatus Pheonicimicrobiales</taxon>
        <taxon>Candidatus Phoenicimicrobiaceae</taxon>
        <taxon>Candidatus Sediminicultor</taxon>
    </lineage>
</organism>
<feature type="transmembrane region" description="Helical" evidence="5">
    <location>
        <begin position="23"/>
        <end position="44"/>
    </location>
</feature>
<evidence type="ECO:0000256" key="3">
    <source>
        <dbReference type="ARBA" id="ARBA00022989"/>
    </source>
</evidence>
<keyword evidence="2 5" id="KW-0812">Transmembrane</keyword>
<comment type="caution">
    <text evidence="7">The sequence shown here is derived from an EMBL/GenBank/DDBJ whole genome shotgun (WGS) entry which is preliminary data.</text>
</comment>
<reference evidence="7 8" key="1">
    <citation type="journal article" date="2016" name="Nat. Commun.">
        <title>Thousands of microbial genomes shed light on interconnected biogeochemical processes in an aquifer system.</title>
        <authorList>
            <person name="Anantharaman K."/>
            <person name="Brown C.T."/>
            <person name="Hug L.A."/>
            <person name="Sharon I."/>
            <person name="Castelle C.J."/>
            <person name="Probst A.J."/>
            <person name="Thomas B.C."/>
            <person name="Singh A."/>
            <person name="Wilkins M.J."/>
            <person name="Karaoz U."/>
            <person name="Brodie E.L."/>
            <person name="Williams K.H."/>
            <person name="Hubbard S.S."/>
            <person name="Banfield J.F."/>
        </authorList>
    </citation>
    <scope>NUCLEOTIDE SEQUENCE [LARGE SCALE GENOMIC DNA]</scope>
</reference>
<dbReference type="Proteomes" id="UP000177701">
    <property type="component" value="Unassembled WGS sequence"/>
</dbReference>
<feature type="transmembrane region" description="Helical" evidence="5">
    <location>
        <begin position="113"/>
        <end position="134"/>
    </location>
</feature>
<feature type="transmembrane region" description="Helical" evidence="5">
    <location>
        <begin position="530"/>
        <end position="555"/>
    </location>
</feature>
<dbReference type="PANTHER" id="PTHR43496:SF1">
    <property type="entry name" value="POLYGALACTURONAN_RHAMNOGALACTURONAN TRANSPORT SYSTEM PERMEASE PROTEIN YTEP"/>
    <property type="match status" value="1"/>
</dbReference>
<feature type="transmembrane region" description="Helical" evidence="5">
    <location>
        <begin position="395"/>
        <end position="415"/>
    </location>
</feature>
<dbReference type="Gene3D" id="1.10.3720.10">
    <property type="entry name" value="MetI-like"/>
    <property type="match status" value="2"/>
</dbReference>
<evidence type="ECO:0000259" key="6">
    <source>
        <dbReference type="PROSITE" id="PS50928"/>
    </source>
</evidence>
<dbReference type="InterPro" id="IPR000515">
    <property type="entry name" value="MetI-like"/>
</dbReference>
<dbReference type="EMBL" id="MEYH01000018">
    <property type="protein sequence ID" value="OGD17087.1"/>
    <property type="molecule type" value="Genomic_DNA"/>
</dbReference>
<dbReference type="GO" id="GO:0005886">
    <property type="term" value="C:plasma membrane"/>
    <property type="evidence" value="ECO:0007669"/>
    <property type="project" value="UniProtKB-SubCell"/>
</dbReference>
<keyword evidence="3 5" id="KW-1133">Transmembrane helix</keyword>
<dbReference type="InterPro" id="IPR035906">
    <property type="entry name" value="MetI-like_sf"/>
</dbReference>
<feature type="transmembrane region" description="Helical" evidence="5">
    <location>
        <begin position="306"/>
        <end position="326"/>
    </location>
</feature>
<feature type="transmembrane region" description="Helical" evidence="5">
    <location>
        <begin position="154"/>
        <end position="179"/>
    </location>
</feature>
<evidence type="ECO:0000256" key="1">
    <source>
        <dbReference type="ARBA" id="ARBA00004651"/>
    </source>
</evidence>
<dbReference type="STRING" id="1797291.A2V47_06385"/>
<feature type="domain" description="ABC transmembrane type-1" evidence="6">
    <location>
        <begin position="75"/>
        <end position="276"/>
    </location>
</feature>
<evidence type="ECO:0000313" key="7">
    <source>
        <dbReference type="EMBL" id="OGD17087.1"/>
    </source>
</evidence>
<dbReference type="Pfam" id="PF00528">
    <property type="entry name" value="BPD_transp_1"/>
    <property type="match status" value="2"/>
</dbReference>
<keyword evidence="5" id="KW-0813">Transport</keyword>
<dbReference type="CDD" id="cd06261">
    <property type="entry name" value="TM_PBP2"/>
    <property type="match status" value="2"/>
</dbReference>
<evidence type="ECO:0000256" key="4">
    <source>
        <dbReference type="ARBA" id="ARBA00023136"/>
    </source>
</evidence>
<gene>
    <name evidence="7" type="ORF">A2V47_06385</name>
</gene>
<name>A0A1F5AGP9_9BACT</name>
<comment type="subcellular location">
    <subcellularLocation>
        <location evidence="1 5">Cell membrane</location>
        <topology evidence="1 5">Multi-pass membrane protein</topology>
    </subcellularLocation>
</comment>
<evidence type="ECO:0000313" key="8">
    <source>
        <dbReference type="Proteomes" id="UP000177701"/>
    </source>
</evidence>
<protein>
    <submittedName>
        <fullName evidence="7">ABC transporter permease</fullName>
    </submittedName>
</protein>
<proteinExistence type="inferred from homology"/>
<dbReference type="AlphaFoldDB" id="A0A1F5AGP9"/>
<feature type="transmembrane region" description="Helical" evidence="5">
    <location>
        <begin position="79"/>
        <end position="101"/>
    </location>
</feature>
<feature type="transmembrane region" description="Helical" evidence="5">
    <location>
        <begin position="361"/>
        <end position="383"/>
    </location>
</feature>
<dbReference type="PANTHER" id="PTHR43496">
    <property type="entry name" value="PROTEIN LPLB"/>
    <property type="match status" value="1"/>
</dbReference>
<keyword evidence="4 5" id="KW-0472">Membrane</keyword>
<accession>A0A1F5AGP9</accession>
<feature type="transmembrane region" description="Helical" evidence="5">
    <location>
        <begin position="421"/>
        <end position="440"/>
    </location>
</feature>
<sequence length="569" mass="62821">MNSSNRKIQEITGNLRLIWKEPLLFISILAIFYCLIVFVVFPIFQVFKTSLFIDKQLNFSNYSAIFSKRYYYQPFFNSMLLGIYTATLGTIIGFIFAYALTRTPMPFKNFFRVTATFPIISPPFVVALSAILLFGRAGSLNPFLTKIIGDYTIYGLGGLILVETIAYAPTAFLVLYGILQAIDPSLEEASMDLGASRAKVFSTITLPLSTPGIASAWLLVFIQSLADFGNPMVISGNYRVLSVQAYLQITGMYDLSRGSTLAILLFIPTIVAFFLQKYWVSRKSYVTVTGKPTGATIKQLEWYIKLPVYSCCIIFTAIVFLFYGTIVHGSFQTLWGVNPALTLKHYVEMYQVGKDYLIDSLVLSAVATPIAGIIGIFISFLVIRKKFIGRGVMEFISMLTFAVPGTVVGIGYILAFNQKTVLLPFIMTGTAWIIIILLVFRNMPVGIRAGIAALQQIDPSIEEASTDLGADSNTTFRRITLPMIAPAFFSGLAYNFVKAMTCISAIIFVVSGKWNLITVAILGFVDNSRYAQAAAMSNLLIIIVLIALGIIQLIVNRIGRGVRTVDIIG</sequence>